<dbReference type="EMBL" id="JAOQAZ010000006">
    <property type="protein sequence ID" value="KAJ4265340.1"/>
    <property type="molecule type" value="Genomic_DNA"/>
</dbReference>
<reference evidence="1" key="1">
    <citation type="submission" date="2022-09" db="EMBL/GenBank/DDBJ databases">
        <title>Fusarium specimens isolated from Avocado Roots.</title>
        <authorList>
            <person name="Stajich J."/>
            <person name="Roper C."/>
            <person name="Heimlech-Rivalta G."/>
        </authorList>
    </citation>
    <scope>NUCLEOTIDE SEQUENCE</scope>
    <source>
        <strain evidence="1">CF00136</strain>
    </source>
</reference>
<keyword evidence="2" id="KW-1185">Reference proteome</keyword>
<gene>
    <name evidence="1" type="ORF">NW762_004625</name>
</gene>
<proteinExistence type="predicted"/>
<evidence type="ECO:0000313" key="1">
    <source>
        <dbReference type="EMBL" id="KAJ4265340.1"/>
    </source>
</evidence>
<name>A0A9W8VJ79_9HYPO</name>
<dbReference type="AlphaFoldDB" id="A0A9W8VJ79"/>
<comment type="caution">
    <text evidence="1">The sequence shown here is derived from an EMBL/GenBank/DDBJ whole genome shotgun (WGS) entry which is preliminary data.</text>
</comment>
<dbReference type="OrthoDB" id="515401at2759"/>
<organism evidence="1 2">
    <name type="scientific">Fusarium torreyae</name>
    <dbReference type="NCBI Taxonomy" id="1237075"/>
    <lineage>
        <taxon>Eukaryota</taxon>
        <taxon>Fungi</taxon>
        <taxon>Dikarya</taxon>
        <taxon>Ascomycota</taxon>
        <taxon>Pezizomycotina</taxon>
        <taxon>Sordariomycetes</taxon>
        <taxon>Hypocreomycetidae</taxon>
        <taxon>Hypocreales</taxon>
        <taxon>Nectriaceae</taxon>
        <taxon>Fusarium</taxon>
    </lineage>
</organism>
<evidence type="ECO:0000313" key="2">
    <source>
        <dbReference type="Proteomes" id="UP001152049"/>
    </source>
</evidence>
<sequence>MISTPEKPQAEPCNFFLLPHGTNTEFRHLDDVVDKIQTMQQDAYTLNNIIQRHDLDRTLDKNSVINDTSLSNMADLAASINQALNRILRLEFLNGTSIPEIQVVASSRSRPRRRAKKH</sequence>
<dbReference type="Proteomes" id="UP001152049">
    <property type="component" value="Unassembled WGS sequence"/>
</dbReference>
<accession>A0A9W8VJ79</accession>
<protein>
    <submittedName>
        <fullName evidence="1">Uncharacterized protein</fullName>
    </submittedName>
</protein>